<organism evidence="1 2">
    <name type="scientific">Candidatus Curtissbacteria bacterium RIFCSPLOWO2_01_FULL_42_50</name>
    <dbReference type="NCBI Taxonomy" id="1797730"/>
    <lineage>
        <taxon>Bacteria</taxon>
        <taxon>Candidatus Curtissiibacteriota</taxon>
    </lineage>
</organism>
<dbReference type="InterPro" id="IPR029063">
    <property type="entry name" value="SAM-dependent_MTases_sf"/>
</dbReference>
<proteinExistence type="predicted"/>
<dbReference type="PANTHER" id="PTHR43861:SF6">
    <property type="entry name" value="METHYLTRANSFERASE TYPE 11"/>
    <property type="match status" value="1"/>
</dbReference>
<evidence type="ECO:0000313" key="2">
    <source>
        <dbReference type="Proteomes" id="UP000177039"/>
    </source>
</evidence>
<dbReference type="PANTHER" id="PTHR43861">
    <property type="entry name" value="TRANS-ACONITATE 2-METHYLTRANSFERASE-RELATED"/>
    <property type="match status" value="1"/>
</dbReference>
<dbReference type="Pfam" id="PF13489">
    <property type="entry name" value="Methyltransf_23"/>
    <property type="match status" value="1"/>
</dbReference>
<sequence>MQNRQDNLQKEILESLTGAPLYNKWLLSKAKGFIKSKILEVGSGIGSFTPHLGELDSQVTPSEINKKFLKILNKKFENKALYLDITKVNFEKIKEKTFNTVVAINVLEHVLQDSLALENMAKLLKNDSNLILIVPAHKTLYGTYDKSLGHIRRYSAKELTEKVNKSGLKIRKIIYVNKIGAAAWFLNARILKLKDFPKSQIFFVNLITPLLDFLDKIIPLSFGLSIVCICRK</sequence>
<evidence type="ECO:0000313" key="1">
    <source>
        <dbReference type="EMBL" id="OGE00013.1"/>
    </source>
</evidence>
<name>A0A1F5H770_9BACT</name>
<dbReference type="AlphaFoldDB" id="A0A1F5H770"/>
<dbReference type="CDD" id="cd02440">
    <property type="entry name" value="AdoMet_MTases"/>
    <property type="match status" value="1"/>
</dbReference>
<protein>
    <recommendedName>
        <fullName evidence="3">Methyltransferase type 12 domain-containing protein</fullName>
    </recommendedName>
</protein>
<dbReference type="SUPFAM" id="SSF53335">
    <property type="entry name" value="S-adenosyl-L-methionine-dependent methyltransferases"/>
    <property type="match status" value="1"/>
</dbReference>
<dbReference type="EMBL" id="MFBT01000006">
    <property type="protein sequence ID" value="OGE00013.1"/>
    <property type="molecule type" value="Genomic_DNA"/>
</dbReference>
<dbReference type="Gene3D" id="3.40.50.150">
    <property type="entry name" value="Vaccinia Virus protein VP39"/>
    <property type="match status" value="1"/>
</dbReference>
<accession>A0A1F5H770</accession>
<reference evidence="1 2" key="1">
    <citation type="journal article" date="2016" name="Nat. Commun.">
        <title>Thousands of microbial genomes shed light on interconnected biogeochemical processes in an aquifer system.</title>
        <authorList>
            <person name="Anantharaman K."/>
            <person name="Brown C.T."/>
            <person name="Hug L.A."/>
            <person name="Sharon I."/>
            <person name="Castelle C.J."/>
            <person name="Probst A.J."/>
            <person name="Thomas B.C."/>
            <person name="Singh A."/>
            <person name="Wilkins M.J."/>
            <person name="Karaoz U."/>
            <person name="Brodie E.L."/>
            <person name="Williams K.H."/>
            <person name="Hubbard S.S."/>
            <person name="Banfield J.F."/>
        </authorList>
    </citation>
    <scope>NUCLEOTIDE SEQUENCE [LARGE SCALE GENOMIC DNA]</scope>
</reference>
<dbReference type="Proteomes" id="UP000177039">
    <property type="component" value="Unassembled WGS sequence"/>
</dbReference>
<evidence type="ECO:0008006" key="3">
    <source>
        <dbReference type="Google" id="ProtNLM"/>
    </source>
</evidence>
<comment type="caution">
    <text evidence="1">The sequence shown here is derived from an EMBL/GenBank/DDBJ whole genome shotgun (WGS) entry which is preliminary data.</text>
</comment>
<gene>
    <name evidence="1" type="ORF">A3B54_05145</name>
</gene>